<name>A0A7W9DNC3_9ACTN</name>
<dbReference type="Proteomes" id="UP000588112">
    <property type="component" value="Unassembled WGS sequence"/>
</dbReference>
<evidence type="ECO:0000256" key="2">
    <source>
        <dbReference type="SAM" id="MobiDB-lite"/>
    </source>
</evidence>
<feature type="compositionally biased region" description="Low complexity" evidence="2">
    <location>
        <begin position="117"/>
        <end position="145"/>
    </location>
</feature>
<sequence>MISVDDWAEIRRLHQVDGISVRAIATRMGVSRNTVRRALAAQEPPKYTRTVAGSIADAAEPLIRAELARDPTAPATVIAARIGWTRSATVLRARLRELRPAYLAEASSPGGKPPDQAGPGVAGDPPSGAPAAASSAGDGAARPGRLFTPGGESCRTSSSKWTNLTAADGARAESIRVDQPPPPRVMKHAEDLTGDSDATASGGAYRAPARASSAPRLISPTGTGRLNRSRLLQILYDVGPVSRAELARISEVTKTTIGTIVQPMLNDGILIEGPPQPSSVQGGKPARPLWFSPHGRPIASVFLGPGTVHTALVRPTGAIVQQASARFSAVKLDHPAIIDRVASCVEQVLPDDRTAVLGVGVAVGGVVNTDEGRVVEVNLAPRLAGLRIGPELSERLGLPVHIDLHPRIQAIGDRWFGSGRRISSFASVYCAEAIGVGFVIDGTVHRGAAGAGGEAGHTIVDFNGAVCRCGRRGCWETIATHRWLRSQASAIGLPGARSLTAGPLARLAAEDHPGARALLDRYARNLAVGLINLQQVLAPGLFILHGDVVEGGEELRTLVQRYLLEGTPSHPGGEPRVTFADVEDDMTMLGAAGLVLSQSLDLLA</sequence>
<dbReference type="SUPFAM" id="SSF46785">
    <property type="entry name" value="Winged helix' DNA-binding domain"/>
    <property type="match status" value="1"/>
</dbReference>
<keyword evidence="3" id="KW-0418">Kinase</keyword>
<dbReference type="Pfam" id="PF13384">
    <property type="entry name" value="HTH_23"/>
    <property type="match status" value="1"/>
</dbReference>
<dbReference type="SUPFAM" id="SSF53067">
    <property type="entry name" value="Actin-like ATPase domain"/>
    <property type="match status" value="2"/>
</dbReference>
<reference evidence="3 4" key="1">
    <citation type="submission" date="2020-08" db="EMBL/GenBank/DDBJ databases">
        <title>Sequencing the genomes of 1000 actinobacteria strains.</title>
        <authorList>
            <person name="Klenk H.-P."/>
        </authorList>
    </citation>
    <scope>NUCLEOTIDE SEQUENCE [LARGE SCALE GENOMIC DNA]</scope>
    <source>
        <strain evidence="3 4">DSM 45790</strain>
    </source>
</reference>
<protein>
    <submittedName>
        <fullName evidence="3">Putative NBD/HSP70 family sugar kinase</fullName>
    </submittedName>
</protein>
<dbReference type="InterPro" id="IPR043129">
    <property type="entry name" value="ATPase_NBD"/>
</dbReference>
<dbReference type="InterPro" id="IPR000600">
    <property type="entry name" value="ROK"/>
</dbReference>
<feature type="region of interest" description="Disordered" evidence="2">
    <location>
        <begin position="104"/>
        <end position="222"/>
    </location>
</feature>
<proteinExistence type="inferred from homology"/>
<keyword evidence="3" id="KW-0808">Transferase</keyword>
<dbReference type="GO" id="GO:0016301">
    <property type="term" value="F:kinase activity"/>
    <property type="evidence" value="ECO:0007669"/>
    <property type="project" value="UniProtKB-KW"/>
</dbReference>
<evidence type="ECO:0000313" key="3">
    <source>
        <dbReference type="EMBL" id="MBB5625237.1"/>
    </source>
</evidence>
<feature type="compositionally biased region" description="Low complexity" evidence="2">
    <location>
        <begin position="200"/>
        <end position="216"/>
    </location>
</feature>
<dbReference type="InterPro" id="IPR036390">
    <property type="entry name" value="WH_DNA-bd_sf"/>
</dbReference>
<dbReference type="Pfam" id="PF00480">
    <property type="entry name" value="ROK"/>
    <property type="match status" value="1"/>
</dbReference>
<dbReference type="Gene3D" id="3.30.420.40">
    <property type="match status" value="2"/>
</dbReference>
<dbReference type="EMBL" id="JACHBR010000001">
    <property type="protein sequence ID" value="MBB5625237.1"/>
    <property type="molecule type" value="Genomic_DNA"/>
</dbReference>
<dbReference type="InterPro" id="IPR036388">
    <property type="entry name" value="WH-like_DNA-bd_sf"/>
</dbReference>
<keyword evidence="4" id="KW-1185">Reference proteome</keyword>
<dbReference type="RefSeq" id="WP_184608483.1">
    <property type="nucleotide sequence ID" value="NZ_BOOS01000034.1"/>
</dbReference>
<accession>A0A7W9DNC3</accession>
<dbReference type="AlphaFoldDB" id="A0A7W9DNC3"/>
<gene>
    <name evidence="3" type="ORF">BJ981_000936</name>
</gene>
<evidence type="ECO:0000256" key="1">
    <source>
        <dbReference type="ARBA" id="ARBA00006479"/>
    </source>
</evidence>
<dbReference type="PANTHER" id="PTHR18964:SF169">
    <property type="entry name" value="N-ACETYLMANNOSAMINE KINASE"/>
    <property type="match status" value="1"/>
</dbReference>
<feature type="compositionally biased region" description="Polar residues" evidence="2">
    <location>
        <begin position="154"/>
        <end position="165"/>
    </location>
</feature>
<dbReference type="PANTHER" id="PTHR18964">
    <property type="entry name" value="ROK (REPRESSOR, ORF, KINASE) FAMILY"/>
    <property type="match status" value="1"/>
</dbReference>
<comment type="caution">
    <text evidence="3">The sequence shown here is derived from an EMBL/GenBank/DDBJ whole genome shotgun (WGS) entry which is preliminary data.</text>
</comment>
<comment type="similarity">
    <text evidence="1">Belongs to the ROK (NagC/XylR) family.</text>
</comment>
<organism evidence="3 4">
    <name type="scientific">Sphaerisporangium krabiense</name>
    <dbReference type="NCBI Taxonomy" id="763782"/>
    <lineage>
        <taxon>Bacteria</taxon>
        <taxon>Bacillati</taxon>
        <taxon>Actinomycetota</taxon>
        <taxon>Actinomycetes</taxon>
        <taxon>Streptosporangiales</taxon>
        <taxon>Streptosporangiaceae</taxon>
        <taxon>Sphaerisporangium</taxon>
    </lineage>
</organism>
<dbReference type="Gene3D" id="1.10.10.10">
    <property type="entry name" value="Winged helix-like DNA-binding domain superfamily/Winged helix DNA-binding domain"/>
    <property type="match status" value="1"/>
</dbReference>
<evidence type="ECO:0000313" key="4">
    <source>
        <dbReference type="Proteomes" id="UP000588112"/>
    </source>
</evidence>